<protein>
    <submittedName>
        <fullName evidence="1">Uncharacterized protein</fullName>
    </submittedName>
</protein>
<organism evidence="1 2">
    <name type="scientific">Limisphaera ngatamarikiensis</name>
    <dbReference type="NCBI Taxonomy" id="1324935"/>
    <lineage>
        <taxon>Bacteria</taxon>
        <taxon>Pseudomonadati</taxon>
        <taxon>Verrucomicrobiota</taxon>
        <taxon>Verrucomicrobiia</taxon>
        <taxon>Limisphaerales</taxon>
        <taxon>Limisphaeraceae</taxon>
        <taxon>Limisphaera</taxon>
    </lineage>
</organism>
<dbReference type="Proteomes" id="UP000477311">
    <property type="component" value="Unassembled WGS sequence"/>
</dbReference>
<gene>
    <name evidence="1" type="ORF">G4L39_07750</name>
</gene>
<dbReference type="AlphaFoldDB" id="A0A6M1RV48"/>
<sequence>MKHQDPTGELKLDELLRRARPEVRLPAGFAAGVWRRIEAVDASIGFTGEPWWMRLVALWLEPRRALTTLLVVCVLGMATGLVQGWQQSERLARERYVARVSPVSPWP</sequence>
<name>A0A6M1RV48_9BACT</name>
<comment type="caution">
    <text evidence="1">The sequence shown here is derived from an EMBL/GenBank/DDBJ whole genome shotgun (WGS) entry which is preliminary data.</text>
</comment>
<accession>A0A6M1RV48</accession>
<proteinExistence type="predicted"/>
<reference evidence="1 2" key="1">
    <citation type="submission" date="2020-02" db="EMBL/GenBank/DDBJ databases">
        <title>Draft genome sequence of Limisphaera ngatamarikiensis NGM72.4T, a thermophilic Verrucomicrobia grouped in subdivision 3.</title>
        <authorList>
            <person name="Carere C.R."/>
            <person name="Steen J."/>
            <person name="Hugenholtz P."/>
            <person name="Stott M.B."/>
        </authorList>
    </citation>
    <scope>NUCLEOTIDE SEQUENCE [LARGE SCALE GENOMIC DNA]</scope>
    <source>
        <strain evidence="1 2">NGM72.4</strain>
    </source>
</reference>
<evidence type="ECO:0000313" key="2">
    <source>
        <dbReference type="Proteomes" id="UP000477311"/>
    </source>
</evidence>
<dbReference type="EMBL" id="JAAKYA010000052">
    <property type="protein sequence ID" value="NGO39291.1"/>
    <property type="molecule type" value="Genomic_DNA"/>
</dbReference>
<dbReference type="RefSeq" id="WP_165107229.1">
    <property type="nucleotide sequence ID" value="NZ_JAAKYA010000052.1"/>
</dbReference>
<keyword evidence="2" id="KW-1185">Reference proteome</keyword>
<evidence type="ECO:0000313" key="1">
    <source>
        <dbReference type="EMBL" id="NGO39291.1"/>
    </source>
</evidence>